<keyword evidence="2" id="KW-1133">Transmembrane helix</keyword>
<keyword evidence="2" id="KW-0472">Membrane</keyword>
<evidence type="ECO:0000259" key="4">
    <source>
        <dbReference type="Pfam" id="PF17517"/>
    </source>
</evidence>
<evidence type="ECO:0000256" key="1">
    <source>
        <dbReference type="SAM" id="MobiDB-lite"/>
    </source>
</evidence>
<dbReference type="RefSeq" id="XP_009058078.1">
    <property type="nucleotide sequence ID" value="XM_009059830.1"/>
</dbReference>
<accession>V4A3Z5</accession>
<dbReference type="EMBL" id="KB202283">
    <property type="protein sequence ID" value="ESO91387.1"/>
    <property type="molecule type" value="Genomic_DNA"/>
</dbReference>
<proteinExistence type="predicted"/>
<feature type="transmembrane region" description="Helical" evidence="2">
    <location>
        <begin position="510"/>
        <end position="535"/>
    </location>
</feature>
<evidence type="ECO:0000256" key="2">
    <source>
        <dbReference type="SAM" id="Phobius"/>
    </source>
</evidence>
<dbReference type="InterPro" id="IPR035234">
    <property type="entry name" value="IgGFc-bd_N"/>
</dbReference>
<evidence type="ECO:0000313" key="6">
    <source>
        <dbReference type="Proteomes" id="UP000030746"/>
    </source>
</evidence>
<feature type="domain" description="IgGFc-binding protein N-terminal" evidence="4">
    <location>
        <begin position="119"/>
        <end position="417"/>
    </location>
</feature>
<dbReference type="Proteomes" id="UP000030746">
    <property type="component" value="Unassembled WGS sequence"/>
</dbReference>
<protein>
    <recommendedName>
        <fullName evidence="4">IgGFc-binding protein N-terminal domain-containing protein</fullName>
    </recommendedName>
</protein>
<dbReference type="PANTHER" id="PTHR46534:SF1">
    <property type="entry name" value="IGGFC-BINDING PROTEIN N-TERMINAL DOMAIN-CONTAINING PROTEIN"/>
    <property type="match status" value="1"/>
</dbReference>
<keyword evidence="3" id="KW-0732">Signal</keyword>
<feature type="chain" id="PRO_5004718318" description="IgGFc-binding protein N-terminal domain-containing protein" evidence="3">
    <location>
        <begin position="22"/>
        <end position="582"/>
    </location>
</feature>
<dbReference type="HOGENOM" id="CLU_468768_0_0_1"/>
<organism evidence="5 6">
    <name type="scientific">Lottia gigantea</name>
    <name type="common">Giant owl limpet</name>
    <dbReference type="NCBI Taxonomy" id="225164"/>
    <lineage>
        <taxon>Eukaryota</taxon>
        <taxon>Metazoa</taxon>
        <taxon>Spiralia</taxon>
        <taxon>Lophotrochozoa</taxon>
        <taxon>Mollusca</taxon>
        <taxon>Gastropoda</taxon>
        <taxon>Patellogastropoda</taxon>
        <taxon>Lottioidea</taxon>
        <taxon>Lottiidae</taxon>
        <taxon>Lottia</taxon>
    </lineage>
</organism>
<dbReference type="PANTHER" id="PTHR46534">
    <property type="entry name" value="IGGFC_BINDING DOMAIN-CONTAINING PROTEIN"/>
    <property type="match status" value="1"/>
</dbReference>
<evidence type="ECO:0000256" key="3">
    <source>
        <dbReference type="SAM" id="SignalP"/>
    </source>
</evidence>
<dbReference type="AlphaFoldDB" id="V4A3Z5"/>
<feature type="signal peptide" evidence="3">
    <location>
        <begin position="1"/>
        <end position="21"/>
    </location>
</feature>
<reference evidence="5 6" key="1">
    <citation type="journal article" date="2013" name="Nature">
        <title>Insights into bilaterian evolution from three spiralian genomes.</title>
        <authorList>
            <person name="Simakov O."/>
            <person name="Marletaz F."/>
            <person name="Cho S.J."/>
            <person name="Edsinger-Gonzales E."/>
            <person name="Havlak P."/>
            <person name="Hellsten U."/>
            <person name="Kuo D.H."/>
            <person name="Larsson T."/>
            <person name="Lv J."/>
            <person name="Arendt D."/>
            <person name="Savage R."/>
            <person name="Osoegawa K."/>
            <person name="de Jong P."/>
            <person name="Grimwood J."/>
            <person name="Chapman J.A."/>
            <person name="Shapiro H."/>
            <person name="Aerts A."/>
            <person name="Otillar R.P."/>
            <person name="Terry A.Y."/>
            <person name="Boore J.L."/>
            <person name="Grigoriev I.V."/>
            <person name="Lindberg D.R."/>
            <person name="Seaver E.C."/>
            <person name="Weisblat D.A."/>
            <person name="Putnam N.H."/>
            <person name="Rokhsar D.S."/>
        </authorList>
    </citation>
    <scope>NUCLEOTIDE SEQUENCE [LARGE SCALE GENOMIC DNA]</scope>
</reference>
<feature type="region of interest" description="Disordered" evidence="1">
    <location>
        <begin position="544"/>
        <end position="570"/>
    </location>
</feature>
<feature type="compositionally biased region" description="Basic residues" evidence="1">
    <location>
        <begin position="560"/>
        <end position="570"/>
    </location>
</feature>
<dbReference type="KEGG" id="lgi:LOTGIDRAFT_153825"/>
<name>V4A3Z5_LOTGI</name>
<gene>
    <name evidence="5" type="ORF">LOTGIDRAFT_153825</name>
</gene>
<dbReference type="GeneID" id="20236117"/>
<dbReference type="CTD" id="20236117"/>
<evidence type="ECO:0000313" key="5">
    <source>
        <dbReference type="EMBL" id="ESO91387.1"/>
    </source>
</evidence>
<sequence>MHWFGTCCALMIYYFLKGLKCENIYIFQCMNSYNNIQLQISSTSSATIIKTSRRVNQNWSESTMNSLGILSSLTLTIPAVTCSNVSSPVDRNVIMVNTTAPVSIVAIVEQGTHIQTMKLLRLDGLGKYYYVASWKPKHGYSYVGITPLKDDTTVIFSLPNNTSATVDNQTYNDDQFIYYRSLMSYKSLNIYSRDDLTGGYIVTSQKVAVISGTTINPPHSSADSHNNSVTEGTLEYPVMQMITPMGSWGKTYICFPFQSKKTAIKIIAGYADTTVTIESISTGNNTNVTLRNGQFITRAVKALTLVTSSFPVMVVAYLLPGARFDNTIPSSVVTLTPVEQWMRFQSFSIPKQNLYSHYINIMCKTEAIESFILDFEPLSGIWISGNNYSATSIRLSEGFHHIYNTITSSTFSLFVYGHSEIESSYGYTVQMHLARLYDYCENSTSEADDGHDNDCDGAVDEEFINGLDDDEDGLVDEDCFESFIPKALTAQTVQPNTVASHSAIDYKRELSVVLVSMFMAPIICGLLGALLMVVLNKMHSGAKVASNQEDDESCNQSTRHPGRSTVRKHKSNRVEVVDLQDV</sequence>
<dbReference type="OrthoDB" id="10005154at2759"/>
<dbReference type="OMA" id="HACTSEN"/>
<keyword evidence="6" id="KW-1185">Reference proteome</keyword>
<keyword evidence="2" id="KW-0812">Transmembrane</keyword>
<dbReference type="Pfam" id="PF17517">
    <property type="entry name" value="IgGFc_binding"/>
    <property type="match status" value="1"/>
</dbReference>